<dbReference type="AlphaFoldDB" id="A0A368KNH3"/>
<keyword evidence="1" id="KW-0808">Transferase</keyword>
<protein>
    <submittedName>
        <fullName evidence="1">SAM-dependent methyltransferase</fullName>
    </submittedName>
</protein>
<dbReference type="RefSeq" id="WP_114370414.1">
    <property type="nucleotide sequence ID" value="NZ_QPEX01000034.1"/>
</dbReference>
<name>A0A368KNH3_9BACT</name>
<evidence type="ECO:0000313" key="2">
    <source>
        <dbReference type="Proteomes" id="UP000253562"/>
    </source>
</evidence>
<accession>A0A368KNH3</accession>
<dbReference type="EMBL" id="QPEX01000034">
    <property type="protein sequence ID" value="RCS44756.1"/>
    <property type="molecule type" value="Genomic_DNA"/>
</dbReference>
<dbReference type="OrthoDB" id="9787807at2"/>
<dbReference type="Proteomes" id="UP000253562">
    <property type="component" value="Unassembled WGS sequence"/>
</dbReference>
<proteinExistence type="predicted"/>
<organism evidence="1 2">
    <name type="scientific">Bremerella cremea</name>
    <dbReference type="NCBI Taxonomy" id="1031537"/>
    <lineage>
        <taxon>Bacteria</taxon>
        <taxon>Pseudomonadati</taxon>
        <taxon>Planctomycetota</taxon>
        <taxon>Planctomycetia</taxon>
        <taxon>Pirellulales</taxon>
        <taxon>Pirellulaceae</taxon>
        <taxon>Bremerella</taxon>
    </lineage>
</organism>
<evidence type="ECO:0000313" key="1">
    <source>
        <dbReference type="EMBL" id="RCS44756.1"/>
    </source>
</evidence>
<keyword evidence="1" id="KW-0489">Methyltransferase</keyword>
<sequence length="232" mass="26504">MPFTLDNVVPWGRSLDEYVRMFDLEKLSPDCRLLGCADGPAAFNAGWTRCGRQIVSCDPLYYFTAEEIQGRIDACFQMVLQQTRENQDGFVWNKTISDIETLGQVRSQSMQTFLKDYPHGLQEGRYVAAELPDLPFPDDQFDVALCSHFLFLYGALGAEFHRRSIASLLRVASQVRIFPLLQLDRQPSPFVREVIRQVEFEGHTAKIVRVPYEFQKGANEMLVLQKTGTGRN</sequence>
<dbReference type="GO" id="GO:0008168">
    <property type="term" value="F:methyltransferase activity"/>
    <property type="evidence" value="ECO:0007669"/>
    <property type="project" value="UniProtKB-KW"/>
</dbReference>
<reference evidence="1 2" key="1">
    <citation type="submission" date="2018-07" db="EMBL/GenBank/DDBJ databases">
        <title>Comparative genomes isolates from brazilian mangrove.</title>
        <authorList>
            <person name="De Araujo J.E."/>
            <person name="Taketani R.G."/>
            <person name="Silva M.C.P."/>
            <person name="Lourenco M.V."/>
            <person name="Oliveira V.M."/>
            <person name="Andreote F.D."/>
        </authorList>
    </citation>
    <scope>NUCLEOTIDE SEQUENCE [LARGE SCALE GENOMIC DNA]</scope>
    <source>
        <strain evidence="1 2">HEX PRIS-MGV</strain>
    </source>
</reference>
<comment type="caution">
    <text evidence="1">The sequence shown here is derived from an EMBL/GenBank/DDBJ whole genome shotgun (WGS) entry which is preliminary data.</text>
</comment>
<dbReference type="GO" id="GO:0032259">
    <property type="term" value="P:methylation"/>
    <property type="evidence" value="ECO:0007669"/>
    <property type="project" value="UniProtKB-KW"/>
</dbReference>
<gene>
    <name evidence="1" type="ORF">DTL42_17730</name>
</gene>